<sequence length="789" mass="86509">MDQFGSSMRAYTTDGEGPSAHNMGPVRLPNGAMKQEFGQKQHPQLVAPACGDVKPRLTKEQHDILEAHFQQQHKPSTSTKKGFAETLGVPVDKINNWFQNRRAKVKQDLKKQMSQFNMNMYSANPVPITTAQFPQHTEQQQQQQYPQAIPQQDCYAADISPTCLPVDSIEGSAALEPLGAQISLHPGYDMHMLRSIPETDRGASYVDNTNAVMQSLMAAAAGSYMHSAPQMPSQEAAYSYDSTGLPHSFQNDAHFPLTSNIPHDMGAAHDIYPNGLDYSNFEYANLTTTTSAPKVESSGSLSSEPSPYSGAQSSTTAQSSGPNAMSSVTSVASLYSNWTDEHHSSADITPANQRDDPFDHTYGSLPQASASEQMLPLWTSQPFQQHDFYQHANASAQAIMSSPEQNEHKINPNNADLEPPNAFSEEMYTRRNSSTTALTESLNSVGIQSRQPSTEGFKQPNQPSTIASRRQRRPAALNPTTLRSASYSSGMPASPGASQTSADHTLRRIRSTGVTNAGRIQKSAPGSAQRSPLNFTFADAAASPKFARTASGFASTIGPSGSLAPPTPLTPNEMARFPYWQSNTVIRSQQPMPEHSTPESLNVNWSTEPQSAGIYSNGGSPPSTPLDLGQLNQSRFSNNPLYRDTPPQSAPATQQCFSRTVMAPPQMPSEYHATNDLTLMHPKPSHFRRPSLPDTNHAYMDNLHMQYPVQPGNVAGDLQINYNFYNKDYMPTTSQGNHQGQSNSNMPEFYVHEYSPPQPVGEANLPRRQHLDTQPKNYIFANQGPRDFR</sequence>
<organism evidence="10 11">
    <name type="scientific">Lophium mytilinum</name>
    <dbReference type="NCBI Taxonomy" id="390894"/>
    <lineage>
        <taxon>Eukaryota</taxon>
        <taxon>Fungi</taxon>
        <taxon>Dikarya</taxon>
        <taxon>Ascomycota</taxon>
        <taxon>Pezizomycotina</taxon>
        <taxon>Dothideomycetes</taxon>
        <taxon>Pleosporomycetidae</taxon>
        <taxon>Mytilinidiales</taxon>
        <taxon>Mytilinidiaceae</taxon>
        <taxon>Lophium</taxon>
    </lineage>
</organism>
<feature type="compositionally biased region" description="Low complexity" evidence="8">
    <location>
        <begin position="296"/>
        <end position="321"/>
    </location>
</feature>
<dbReference type="InterPro" id="IPR050720">
    <property type="entry name" value="Engrailed_Homeobox_TFs"/>
</dbReference>
<dbReference type="Proteomes" id="UP000799750">
    <property type="component" value="Unassembled WGS sequence"/>
</dbReference>
<evidence type="ECO:0000256" key="2">
    <source>
        <dbReference type="ARBA" id="ARBA00010896"/>
    </source>
</evidence>
<dbReference type="GO" id="GO:0003677">
    <property type="term" value="F:DNA binding"/>
    <property type="evidence" value="ECO:0007669"/>
    <property type="project" value="UniProtKB-UniRule"/>
</dbReference>
<comment type="subcellular location">
    <subcellularLocation>
        <location evidence="1 6 7">Nucleus</location>
    </subcellularLocation>
</comment>
<accession>A0A6A6QXA5</accession>
<dbReference type="InterPro" id="IPR017970">
    <property type="entry name" value="Homeobox_CS"/>
</dbReference>
<feature type="compositionally biased region" description="Polar residues" evidence="8">
    <location>
        <begin position="430"/>
        <end position="468"/>
    </location>
</feature>
<feature type="compositionally biased region" description="Polar residues" evidence="8">
    <location>
        <begin position="478"/>
        <end position="503"/>
    </location>
</feature>
<feature type="DNA-binding region" description="Homeobox" evidence="6">
    <location>
        <begin position="56"/>
        <end position="109"/>
    </location>
</feature>
<evidence type="ECO:0000256" key="4">
    <source>
        <dbReference type="ARBA" id="ARBA00023155"/>
    </source>
</evidence>
<feature type="domain" description="Homeobox" evidence="9">
    <location>
        <begin position="54"/>
        <end position="108"/>
    </location>
</feature>
<feature type="region of interest" description="Disordered" evidence="8">
    <location>
        <begin position="292"/>
        <end position="325"/>
    </location>
</feature>
<dbReference type="PANTHER" id="PTHR24341">
    <property type="entry name" value="HOMEOBOX PROTEIN ENGRAILED"/>
    <property type="match status" value="1"/>
</dbReference>
<evidence type="ECO:0000313" key="10">
    <source>
        <dbReference type="EMBL" id="KAF2496293.1"/>
    </source>
</evidence>
<dbReference type="SMART" id="SM00389">
    <property type="entry name" value="HOX"/>
    <property type="match status" value="1"/>
</dbReference>
<evidence type="ECO:0000256" key="7">
    <source>
        <dbReference type="RuleBase" id="RU000682"/>
    </source>
</evidence>
<dbReference type="InterPro" id="IPR001356">
    <property type="entry name" value="HD"/>
</dbReference>
<dbReference type="SUPFAM" id="SSF46689">
    <property type="entry name" value="Homeodomain-like"/>
    <property type="match status" value="1"/>
</dbReference>
<feature type="compositionally biased region" description="Polar residues" evidence="8">
    <location>
        <begin position="1"/>
        <end position="10"/>
    </location>
</feature>
<name>A0A6A6QXA5_9PEZI</name>
<dbReference type="CDD" id="cd00086">
    <property type="entry name" value="homeodomain"/>
    <property type="match status" value="1"/>
</dbReference>
<protein>
    <recommendedName>
        <fullName evidence="9">Homeobox domain-containing protein</fullName>
    </recommendedName>
</protein>
<evidence type="ECO:0000259" key="9">
    <source>
        <dbReference type="PROSITE" id="PS50071"/>
    </source>
</evidence>
<evidence type="ECO:0000256" key="1">
    <source>
        <dbReference type="ARBA" id="ARBA00004123"/>
    </source>
</evidence>
<proteinExistence type="inferred from homology"/>
<dbReference type="GO" id="GO:0016586">
    <property type="term" value="C:RSC-type complex"/>
    <property type="evidence" value="ECO:0007669"/>
    <property type="project" value="TreeGrafter"/>
</dbReference>
<dbReference type="PROSITE" id="PS50071">
    <property type="entry name" value="HOMEOBOX_2"/>
    <property type="match status" value="1"/>
</dbReference>
<dbReference type="InterPro" id="IPR009057">
    <property type="entry name" value="Homeodomain-like_sf"/>
</dbReference>
<keyword evidence="4 6" id="KW-0371">Homeobox</keyword>
<feature type="region of interest" description="Disordered" evidence="8">
    <location>
        <begin position="342"/>
        <end position="365"/>
    </location>
</feature>
<dbReference type="PROSITE" id="PS00027">
    <property type="entry name" value="HOMEOBOX_1"/>
    <property type="match status" value="1"/>
</dbReference>
<dbReference type="Pfam" id="PF00046">
    <property type="entry name" value="Homeodomain"/>
    <property type="match status" value="1"/>
</dbReference>
<feature type="region of interest" description="Disordered" evidence="8">
    <location>
        <begin position="427"/>
        <end position="506"/>
    </location>
</feature>
<reference evidence="10" key="1">
    <citation type="journal article" date="2020" name="Stud. Mycol.">
        <title>101 Dothideomycetes genomes: a test case for predicting lifestyles and emergence of pathogens.</title>
        <authorList>
            <person name="Haridas S."/>
            <person name="Albert R."/>
            <person name="Binder M."/>
            <person name="Bloem J."/>
            <person name="Labutti K."/>
            <person name="Salamov A."/>
            <person name="Andreopoulos B."/>
            <person name="Baker S."/>
            <person name="Barry K."/>
            <person name="Bills G."/>
            <person name="Bluhm B."/>
            <person name="Cannon C."/>
            <person name="Castanera R."/>
            <person name="Culley D."/>
            <person name="Daum C."/>
            <person name="Ezra D."/>
            <person name="Gonzalez J."/>
            <person name="Henrissat B."/>
            <person name="Kuo A."/>
            <person name="Liang C."/>
            <person name="Lipzen A."/>
            <person name="Lutzoni F."/>
            <person name="Magnuson J."/>
            <person name="Mondo S."/>
            <person name="Nolan M."/>
            <person name="Ohm R."/>
            <person name="Pangilinan J."/>
            <person name="Park H.-J."/>
            <person name="Ramirez L."/>
            <person name="Alfaro M."/>
            <person name="Sun H."/>
            <person name="Tritt A."/>
            <person name="Yoshinaga Y."/>
            <person name="Zwiers L.-H."/>
            <person name="Turgeon B."/>
            <person name="Goodwin S."/>
            <person name="Spatafora J."/>
            <person name="Crous P."/>
            <person name="Grigoriev I."/>
        </authorList>
    </citation>
    <scope>NUCLEOTIDE SEQUENCE</scope>
    <source>
        <strain evidence="10">CBS 269.34</strain>
    </source>
</reference>
<evidence type="ECO:0000256" key="6">
    <source>
        <dbReference type="PROSITE-ProRule" id="PRU00108"/>
    </source>
</evidence>
<evidence type="ECO:0000256" key="5">
    <source>
        <dbReference type="ARBA" id="ARBA00023242"/>
    </source>
</evidence>
<comment type="similarity">
    <text evidence="2">Belongs to the engrailed homeobox family.</text>
</comment>
<dbReference type="EMBL" id="MU004188">
    <property type="protein sequence ID" value="KAF2496293.1"/>
    <property type="molecule type" value="Genomic_DNA"/>
</dbReference>
<dbReference type="GO" id="GO:0000981">
    <property type="term" value="F:DNA-binding transcription factor activity, RNA polymerase II-specific"/>
    <property type="evidence" value="ECO:0007669"/>
    <property type="project" value="InterPro"/>
</dbReference>
<keyword evidence="5 6" id="KW-0539">Nucleus</keyword>
<evidence type="ECO:0000256" key="8">
    <source>
        <dbReference type="SAM" id="MobiDB-lite"/>
    </source>
</evidence>
<evidence type="ECO:0000256" key="3">
    <source>
        <dbReference type="ARBA" id="ARBA00023125"/>
    </source>
</evidence>
<keyword evidence="11" id="KW-1185">Reference proteome</keyword>
<gene>
    <name evidence="10" type="ORF">BU16DRAFT_373325</name>
</gene>
<feature type="region of interest" description="Disordered" evidence="8">
    <location>
        <begin position="1"/>
        <end position="31"/>
    </location>
</feature>
<evidence type="ECO:0000313" key="11">
    <source>
        <dbReference type="Proteomes" id="UP000799750"/>
    </source>
</evidence>
<keyword evidence="3 6" id="KW-0238">DNA-binding</keyword>
<dbReference type="OrthoDB" id="6159439at2759"/>
<dbReference type="PANTHER" id="PTHR24341:SF6">
    <property type="entry name" value="HOMEOBOX PROTEIN INVECTED"/>
    <property type="match status" value="1"/>
</dbReference>
<dbReference type="Gene3D" id="1.10.10.60">
    <property type="entry name" value="Homeodomain-like"/>
    <property type="match status" value="1"/>
</dbReference>
<dbReference type="AlphaFoldDB" id="A0A6A6QXA5"/>